<evidence type="ECO:0000313" key="3">
    <source>
        <dbReference type="EMBL" id="MFC2991218.1"/>
    </source>
</evidence>
<dbReference type="Proteomes" id="UP001595386">
    <property type="component" value="Unassembled WGS sequence"/>
</dbReference>
<dbReference type="PANTHER" id="PTHR34703">
    <property type="entry name" value="ANTIPORTER SUBUNIT MNHG2-RELATED"/>
    <property type="match status" value="1"/>
</dbReference>
<feature type="transmembrane region" description="Helical" evidence="2">
    <location>
        <begin position="42"/>
        <end position="61"/>
    </location>
</feature>
<feature type="transmembrane region" description="Helical" evidence="2">
    <location>
        <begin position="6"/>
        <end position="30"/>
    </location>
</feature>
<dbReference type="EMBL" id="JBHRSQ010000007">
    <property type="protein sequence ID" value="MFC2991218.1"/>
    <property type="molecule type" value="Genomic_DNA"/>
</dbReference>
<feature type="compositionally biased region" description="Basic residues" evidence="1">
    <location>
        <begin position="124"/>
        <end position="151"/>
    </location>
</feature>
<keyword evidence="4" id="KW-1185">Reference proteome</keyword>
<proteinExistence type="predicted"/>
<dbReference type="InterPro" id="IPR005133">
    <property type="entry name" value="PhaG_MnhG_YufB"/>
</dbReference>
<feature type="region of interest" description="Disordered" evidence="1">
    <location>
        <begin position="112"/>
        <end position="151"/>
    </location>
</feature>
<gene>
    <name evidence="3" type="ORF">ACFODV_04165</name>
</gene>
<dbReference type="NCBIfam" id="NF009316">
    <property type="entry name" value="PRK12674.1-5"/>
    <property type="match status" value="1"/>
</dbReference>
<evidence type="ECO:0000256" key="1">
    <source>
        <dbReference type="SAM" id="MobiDB-lite"/>
    </source>
</evidence>
<reference evidence="4" key="1">
    <citation type="journal article" date="2019" name="Int. J. Syst. Evol. Microbiol.">
        <title>The Global Catalogue of Microorganisms (GCM) 10K type strain sequencing project: providing services to taxonomists for standard genome sequencing and annotation.</title>
        <authorList>
            <consortium name="The Broad Institute Genomics Platform"/>
            <consortium name="The Broad Institute Genome Sequencing Center for Infectious Disease"/>
            <person name="Wu L."/>
            <person name="Ma J."/>
        </authorList>
    </citation>
    <scope>NUCLEOTIDE SEQUENCE [LARGE SCALE GENOMIC DNA]</scope>
    <source>
        <strain evidence="4">KCTC 52660</strain>
    </source>
</reference>
<comment type="caution">
    <text evidence="3">The sequence shown here is derived from an EMBL/GenBank/DDBJ whole genome shotgun (WGS) entry which is preliminary data.</text>
</comment>
<dbReference type="PANTHER" id="PTHR34703:SF1">
    <property type="entry name" value="ANTIPORTER SUBUNIT MNHG2-RELATED"/>
    <property type="match status" value="1"/>
</dbReference>
<dbReference type="NCBIfam" id="TIGR01300">
    <property type="entry name" value="CPA3_mnhG_phaG"/>
    <property type="match status" value="1"/>
</dbReference>
<keyword evidence="2" id="KW-0812">Transmembrane</keyword>
<feature type="transmembrane region" description="Helical" evidence="2">
    <location>
        <begin position="73"/>
        <end position="91"/>
    </location>
</feature>
<protein>
    <submittedName>
        <fullName evidence="3">Na+/H+ antiporter subunit G</fullName>
    </submittedName>
</protein>
<organism evidence="3 4">
    <name type="scientific">Halomonas tibetensis</name>
    <dbReference type="NCBI Taxonomy" id="2259590"/>
    <lineage>
        <taxon>Bacteria</taxon>
        <taxon>Pseudomonadati</taxon>
        <taxon>Pseudomonadota</taxon>
        <taxon>Gammaproteobacteria</taxon>
        <taxon>Oceanospirillales</taxon>
        <taxon>Halomonadaceae</taxon>
        <taxon>Halomonas</taxon>
    </lineage>
</organism>
<name>A0ABV7B1R9_9GAMM</name>
<sequence length="151" mass="16947">MTFTLLAEGVVALLLVAGGVFAFTGSLGMLQLKDFFMRLHGPTKGTTLGIGCILIASMLYFTVTQREFHVQELLITLFLFITAPVTGHMLAKTGLHMHLRFITGTRGSLPELRDEDVGQSRVARPAKARHPWRTRRKSLQMKSRRKSRLPR</sequence>
<accession>A0ABV7B1R9</accession>
<keyword evidence="2" id="KW-1133">Transmembrane helix</keyword>
<evidence type="ECO:0000313" key="4">
    <source>
        <dbReference type="Proteomes" id="UP001595386"/>
    </source>
</evidence>
<dbReference type="Pfam" id="PF03334">
    <property type="entry name" value="PhaG_MnhG_YufB"/>
    <property type="match status" value="1"/>
</dbReference>
<evidence type="ECO:0000256" key="2">
    <source>
        <dbReference type="SAM" id="Phobius"/>
    </source>
</evidence>
<keyword evidence="2" id="KW-0472">Membrane</keyword>
<dbReference type="RefSeq" id="WP_379755075.1">
    <property type="nucleotide sequence ID" value="NZ_JBHRSQ010000007.1"/>
</dbReference>